<keyword evidence="5" id="KW-0472">Membrane</keyword>
<dbReference type="SMART" id="SM00184">
    <property type="entry name" value="RING"/>
    <property type="match status" value="1"/>
</dbReference>
<organism evidence="7 8">
    <name type="scientific">Melanomma pulvis-pyrius CBS 109.77</name>
    <dbReference type="NCBI Taxonomy" id="1314802"/>
    <lineage>
        <taxon>Eukaryota</taxon>
        <taxon>Fungi</taxon>
        <taxon>Dikarya</taxon>
        <taxon>Ascomycota</taxon>
        <taxon>Pezizomycotina</taxon>
        <taxon>Dothideomycetes</taxon>
        <taxon>Pleosporomycetidae</taxon>
        <taxon>Pleosporales</taxon>
        <taxon>Melanommataceae</taxon>
        <taxon>Melanomma</taxon>
    </lineage>
</organism>
<dbReference type="PANTHER" id="PTHR14155:SF627">
    <property type="entry name" value="OS06G0192800 PROTEIN"/>
    <property type="match status" value="1"/>
</dbReference>
<dbReference type="SUPFAM" id="SSF57850">
    <property type="entry name" value="RING/U-box"/>
    <property type="match status" value="1"/>
</dbReference>
<dbReference type="OrthoDB" id="8062037at2759"/>
<dbReference type="Gene3D" id="3.30.40.10">
    <property type="entry name" value="Zinc/RING finger domain, C3HC4 (zinc finger)"/>
    <property type="match status" value="1"/>
</dbReference>
<evidence type="ECO:0000256" key="3">
    <source>
        <dbReference type="ARBA" id="ARBA00022833"/>
    </source>
</evidence>
<dbReference type="Pfam" id="PF13639">
    <property type="entry name" value="zf-RING_2"/>
    <property type="match status" value="1"/>
</dbReference>
<keyword evidence="5" id="KW-0812">Transmembrane</keyword>
<dbReference type="InterPro" id="IPR053238">
    <property type="entry name" value="RING-H2_zinc_finger"/>
</dbReference>
<sequence length="229" mass="25857">MPAVLSNVVNTALLEARRDQPFTDRRSLSPTAIGFLVPLFVCIFFGPFICALCIRNRREGRMQEHIAAAKRPAVRREIARKRLSEVTEVAKLEYEGGERFAYKGTMNERSEENTSTLERDCAICLSTLHLPSPPEPIKAKLATLETTTETISSSKHASISNLSLSDKEEILKLRACGHEFHAECLTSWFVIRKYSCPICRAIYYSKERGIGMTGGEEQREEGERSREEV</sequence>
<evidence type="ECO:0000256" key="2">
    <source>
        <dbReference type="ARBA" id="ARBA00022771"/>
    </source>
</evidence>
<dbReference type="GO" id="GO:0008270">
    <property type="term" value="F:zinc ion binding"/>
    <property type="evidence" value="ECO:0007669"/>
    <property type="project" value="UniProtKB-KW"/>
</dbReference>
<keyword evidence="2 4" id="KW-0863">Zinc-finger</keyword>
<reference evidence="7" key="1">
    <citation type="journal article" date="2020" name="Stud. Mycol.">
        <title>101 Dothideomycetes genomes: a test case for predicting lifestyles and emergence of pathogens.</title>
        <authorList>
            <person name="Haridas S."/>
            <person name="Albert R."/>
            <person name="Binder M."/>
            <person name="Bloem J."/>
            <person name="Labutti K."/>
            <person name="Salamov A."/>
            <person name="Andreopoulos B."/>
            <person name="Baker S."/>
            <person name="Barry K."/>
            <person name="Bills G."/>
            <person name="Bluhm B."/>
            <person name="Cannon C."/>
            <person name="Castanera R."/>
            <person name="Culley D."/>
            <person name="Daum C."/>
            <person name="Ezra D."/>
            <person name="Gonzalez J."/>
            <person name="Henrissat B."/>
            <person name="Kuo A."/>
            <person name="Liang C."/>
            <person name="Lipzen A."/>
            <person name="Lutzoni F."/>
            <person name="Magnuson J."/>
            <person name="Mondo S."/>
            <person name="Nolan M."/>
            <person name="Ohm R."/>
            <person name="Pangilinan J."/>
            <person name="Park H.-J."/>
            <person name="Ramirez L."/>
            <person name="Alfaro M."/>
            <person name="Sun H."/>
            <person name="Tritt A."/>
            <person name="Yoshinaga Y."/>
            <person name="Zwiers L.-H."/>
            <person name="Turgeon B."/>
            <person name="Goodwin S."/>
            <person name="Spatafora J."/>
            <person name="Crous P."/>
            <person name="Grigoriev I."/>
        </authorList>
    </citation>
    <scope>NUCLEOTIDE SEQUENCE</scope>
    <source>
        <strain evidence="7">CBS 109.77</strain>
    </source>
</reference>
<dbReference type="EMBL" id="MU001933">
    <property type="protein sequence ID" value="KAF2793314.1"/>
    <property type="molecule type" value="Genomic_DNA"/>
</dbReference>
<feature type="transmembrane region" description="Helical" evidence="5">
    <location>
        <begin position="32"/>
        <end position="54"/>
    </location>
</feature>
<dbReference type="InterPro" id="IPR013083">
    <property type="entry name" value="Znf_RING/FYVE/PHD"/>
</dbReference>
<evidence type="ECO:0000313" key="8">
    <source>
        <dbReference type="Proteomes" id="UP000799757"/>
    </source>
</evidence>
<dbReference type="PANTHER" id="PTHR14155">
    <property type="entry name" value="RING FINGER DOMAIN-CONTAINING"/>
    <property type="match status" value="1"/>
</dbReference>
<evidence type="ECO:0000256" key="4">
    <source>
        <dbReference type="PROSITE-ProRule" id="PRU00175"/>
    </source>
</evidence>
<keyword evidence="5" id="KW-1133">Transmembrane helix</keyword>
<feature type="domain" description="RING-type" evidence="6">
    <location>
        <begin position="121"/>
        <end position="200"/>
    </location>
</feature>
<dbReference type="PROSITE" id="PS50089">
    <property type="entry name" value="ZF_RING_2"/>
    <property type="match status" value="1"/>
</dbReference>
<protein>
    <recommendedName>
        <fullName evidence="6">RING-type domain-containing protein</fullName>
    </recommendedName>
</protein>
<gene>
    <name evidence="7" type="ORF">K505DRAFT_362117</name>
</gene>
<evidence type="ECO:0000259" key="6">
    <source>
        <dbReference type="PROSITE" id="PS50089"/>
    </source>
</evidence>
<accession>A0A6A6XAY2</accession>
<proteinExistence type="predicted"/>
<dbReference type="AlphaFoldDB" id="A0A6A6XAY2"/>
<evidence type="ECO:0000256" key="5">
    <source>
        <dbReference type="SAM" id="Phobius"/>
    </source>
</evidence>
<keyword evidence="1" id="KW-0479">Metal-binding</keyword>
<dbReference type="InterPro" id="IPR001841">
    <property type="entry name" value="Znf_RING"/>
</dbReference>
<keyword evidence="3" id="KW-0862">Zinc</keyword>
<evidence type="ECO:0000256" key="1">
    <source>
        <dbReference type="ARBA" id="ARBA00022723"/>
    </source>
</evidence>
<keyword evidence="8" id="KW-1185">Reference proteome</keyword>
<evidence type="ECO:0000313" key="7">
    <source>
        <dbReference type="EMBL" id="KAF2793314.1"/>
    </source>
</evidence>
<name>A0A6A6XAY2_9PLEO</name>
<dbReference type="Proteomes" id="UP000799757">
    <property type="component" value="Unassembled WGS sequence"/>
</dbReference>